<evidence type="ECO:0000313" key="2">
    <source>
        <dbReference type="EMBL" id="MEU0156957.1"/>
    </source>
</evidence>
<dbReference type="Proteomes" id="UP001550348">
    <property type="component" value="Unassembled WGS sequence"/>
</dbReference>
<dbReference type="Gene3D" id="3.30.1050.10">
    <property type="entry name" value="SCP2 sterol-binding domain"/>
    <property type="match status" value="1"/>
</dbReference>
<reference evidence="2 3" key="1">
    <citation type="submission" date="2024-06" db="EMBL/GenBank/DDBJ databases">
        <title>The Natural Products Discovery Center: Release of the First 8490 Sequenced Strains for Exploring Actinobacteria Biosynthetic Diversity.</title>
        <authorList>
            <person name="Kalkreuter E."/>
            <person name="Kautsar S.A."/>
            <person name="Yang D."/>
            <person name="Bader C.D."/>
            <person name="Teijaro C.N."/>
            <person name="Fluegel L."/>
            <person name="Davis C.M."/>
            <person name="Simpson J.R."/>
            <person name="Lauterbach L."/>
            <person name="Steele A.D."/>
            <person name="Gui C."/>
            <person name="Meng S."/>
            <person name="Li G."/>
            <person name="Viehrig K."/>
            <person name="Ye F."/>
            <person name="Su P."/>
            <person name="Kiefer A.F."/>
            <person name="Nichols A."/>
            <person name="Cepeda A.J."/>
            <person name="Yan W."/>
            <person name="Fan B."/>
            <person name="Jiang Y."/>
            <person name="Adhikari A."/>
            <person name="Zheng C.-J."/>
            <person name="Schuster L."/>
            <person name="Cowan T.M."/>
            <person name="Smanski M.J."/>
            <person name="Chevrette M.G."/>
            <person name="De Carvalho L.P.S."/>
            <person name="Shen B."/>
        </authorList>
    </citation>
    <scope>NUCLEOTIDE SEQUENCE [LARGE SCALE GENOMIC DNA]</scope>
    <source>
        <strain evidence="2 3">NPDC006286</strain>
    </source>
</reference>
<dbReference type="RefSeq" id="WP_355668428.1">
    <property type="nucleotide sequence ID" value="NZ_JBEXRX010000268.1"/>
</dbReference>
<comment type="caution">
    <text evidence="2">The sequence shown here is derived from an EMBL/GenBank/DDBJ whole genome shotgun (WGS) entry which is preliminary data.</text>
</comment>
<dbReference type="InterPro" id="IPR036527">
    <property type="entry name" value="SCP2_sterol-bd_dom_sf"/>
</dbReference>
<dbReference type="Pfam" id="PF02036">
    <property type="entry name" value="SCP2"/>
    <property type="match status" value="1"/>
</dbReference>
<dbReference type="SUPFAM" id="SSF55718">
    <property type="entry name" value="SCP-like"/>
    <property type="match status" value="1"/>
</dbReference>
<name>A0ABV2VY89_9ACTN</name>
<accession>A0ABV2VY89</accession>
<feature type="domain" description="SCP2" evidence="1">
    <location>
        <begin position="9"/>
        <end position="85"/>
    </location>
</feature>
<evidence type="ECO:0000259" key="1">
    <source>
        <dbReference type="Pfam" id="PF02036"/>
    </source>
</evidence>
<proteinExistence type="predicted"/>
<dbReference type="EMBL" id="JBEXRX010000268">
    <property type="protein sequence ID" value="MEU0156957.1"/>
    <property type="molecule type" value="Genomic_DNA"/>
</dbReference>
<organism evidence="2 3">
    <name type="scientific">Micromonospora fulviviridis</name>
    <dbReference type="NCBI Taxonomy" id="47860"/>
    <lineage>
        <taxon>Bacteria</taxon>
        <taxon>Bacillati</taxon>
        <taxon>Actinomycetota</taxon>
        <taxon>Actinomycetes</taxon>
        <taxon>Micromonosporales</taxon>
        <taxon>Micromonosporaceae</taxon>
        <taxon>Micromonospora</taxon>
    </lineage>
</organism>
<sequence>MHGAIGLSIRGDSTEGAVEEWQICLHEGTVTVRQGGERSDLVISADKAVFDRIARGETRVTSALYRNDIQIEGDMRLLMMVSRIFPGPRESVQRR</sequence>
<protein>
    <submittedName>
        <fullName evidence="2">SCP2 sterol-binding domain-containing protein</fullName>
    </submittedName>
</protein>
<gene>
    <name evidence="2" type="ORF">ABZ071_34860</name>
</gene>
<dbReference type="InterPro" id="IPR003033">
    <property type="entry name" value="SCP2_sterol-bd_dom"/>
</dbReference>
<keyword evidence="3" id="KW-1185">Reference proteome</keyword>
<evidence type="ECO:0000313" key="3">
    <source>
        <dbReference type="Proteomes" id="UP001550348"/>
    </source>
</evidence>